<evidence type="ECO:0000313" key="2">
    <source>
        <dbReference type="Proteomes" id="UP000265520"/>
    </source>
</evidence>
<accession>A0A392P802</accession>
<protein>
    <submittedName>
        <fullName evidence="1">Uncharacterized protein</fullName>
    </submittedName>
</protein>
<comment type="caution">
    <text evidence="1">The sequence shown here is derived from an EMBL/GenBank/DDBJ whole genome shotgun (WGS) entry which is preliminary data.</text>
</comment>
<evidence type="ECO:0000313" key="1">
    <source>
        <dbReference type="EMBL" id="MCI07867.1"/>
    </source>
</evidence>
<dbReference type="AlphaFoldDB" id="A0A392P802"/>
<dbReference type="EMBL" id="LXQA010066973">
    <property type="protein sequence ID" value="MCI07867.1"/>
    <property type="molecule type" value="Genomic_DNA"/>
</dbReference>
<dbReference type="Proteomes" id="UP000265520">
    <property type="component" value="Unassembled WGS sequence"/>
</dbReference>
<keyword evidence="2" id="KW-1185">Reference proteome</keyword>
<name>A0A392P802_9FABA</name>
<organism evidence="1 2">
    <name type="scientific">Trifolium medium</name>
    <dbReference type="NCBI Taxonomy" id="97028"/>
    <lineage>
        <taxon>Eukaryota</taxon>
        <taxon>Viridiplantae</taxon>
        <taxon>Streptophyta</taxon>
        <taxon>Embryophyta</taxon>
        <taxon>Tracheophyta</taxon>
        <taxon>Spermatophyta</taxon>
        <taxon>Magnoliopsida</taxon>
        <taxon>eudicotyledons</taxon>
        <taxon>Gunneridae</taxon>
        <taxon>Pentapetalae</taxon>
        <taxon>rosids</taxon>
        <taxon>fabids</taxon>
        <taxon>Fabales</taxon>
        <taxon>Fabaceae</taxon>
        <taxon>Papilionoideae</taxon>
        <taxon>50 kb inversion clade</taxon>
        <taxon>NPAAA clade</taxon>
        <taxon>Hologalegina</taxon>
        <taxon>IRL clade</taxon>
        <taxon>Trifolieae</taxon>
        <taxon>Trifolium</taxon>
    </lineage>
</organism>
<sequence length="112" mass="12468">HHVYDSPSHDADDYYDHVEHASGGNGPILFFMVFTVGMSIVSGNGNPLFGSPMAENFSPPKWDGRKSIAGCDEEKYSLKRRMRMSSILDGAEGCEKVPPLDFRPVDIPIFNY</sequence>
<feature type="non-terminal residue" evidence="1">
    <location>
        <position position="1"/>
    </location>
</feature>
<proteinExistence type="predicted"/>
<reference evidence="1 2" key="1">
    <citation type="journal article" date="2018" name="Front. Plant Sci.">
        <title>Red Clover (Trifolium pratense) and Zigzag Clover (T. medium) - A Picture of Genomic Similarities and Differences.</title>
        <authorList>
            <person name="Dluhosova J."/>
            <person name="Istvanek J."/>
            <person name="Nedelnik J."/>
            <person name="Repkova J."/>
        </authorList>
    </citation>
    <scope>NUCLEOTIDE SEQUENCE [LARGE SCALE GENOMIC DNA]</scope>
    <source>
        <strain evidence="2">cv. 10/8</strain>
        <tissue evidence="1">Leaf</tissue>
    </source>
</reference>